<keyword evidence="1" id="KW-0443">Lipid metabolism</keyword>
<gene>
    <name evidence="3" type="ORF">DXX94_01820</name>
</gene>
<comment type="caution">
    <text evidence="3">The sequence shown here is derived from an EMBL/GenBank/DDBJ whole genome shotgun (WGS) entry which is preliminary data.</text>
</comment>
<dbReference type="InterPro" id="IPR016035">
    <property type="entry name" value="Acyl_Trfase/lysoPLipase"/>
</dbReference>
<dbReference type="SUPFAM" id="SSF52151">
    <property type="entry name" value="FabD/lysophospholipase-like"/>
    <property type="match status" value="1"/>
</dbReference>
<evidence type="ECO:0000313" key="3">
    <source>
        <dbReference type="EMBL" id="REL29558.1"/>
    </source>
</evidence>
<name>A0A3E0TY70_9GAMM</name>
<dbReference type="AlphaFoldDB" id="A0A3E0TY70"/>
<dbReference type="Pfam" id="PF01734">
    <property type="entry name" value="Patatin"/>
    <property type="match status" value="1"/>
</dbReference>
<accession>A0A3E0TY70</accession>
<keyword evidence="4" id="KW-1185">Reference proteome</keyword>
<reference evidence="4" key="1">
    <citation type="submission" date="2018-08" db="EMBL/GenBank/DDBJ databases">
        <title>Thalassotalea euphylliae genome.</title>
        <authorList>
            <person name="Summers S."/>
            <person name="Rice S.A."/>
            <person name="Freckelton M.L."/>
            <person name="Nedved B.T."/>
            <person name="Hadfield M.G."/>
        </authorList>
    </citation>
    <scope>NUCLEOTIDE SEQUENCE [LARGE SCALE GENOMIC DNA]</scope>
    <source>
        <strain evidence="4">H3</strain>
    </source>
</reference>
<dbReference type="InterPro" id="IPR002641">
    <property type="entry name" value="PNPLA_dom"/>
</dbReference>
<protein>
    <submittedName>
        <fullName evidence="3">Patatin-like phospholipase family protein</fullName>
    </submittedName>
</protein>
<proteinExistence type="predicted"/>
<dbReference type="RefSeq" id="WP_116013492.1">
    <property type="nucleotide sequence ID" value="NZ_QUOT01000001.1"/>
</dbReference>
<dbReference type="Proteomes" id="UP000256899">
    <property type="component" value="Unassembled WGS sequence"/>
</dbReference>
<feature type="domain" description="PNPLA" evidence="2">
    <location>
        <begin position="54"/>
        <end position="240"/>
    </location>
</feature>
<dbReference type="EMBL" id="QUOT01000001">
    <property type="protein sequence ID" value="REL29558.1"/>
    <property type="molecule type" value="Genomic_DNA"/>
</dbReference>
<evidence type="ECO:0000313" key="4">
    <source>
        <dbReference type="Proteomes" id="UP000256899"/>
    </source>
</evidence>
<evidence type="ECO:0000256" key="1">
    <source>
        <dbReference type="ARBA" id="ARBA00023098"/>
    </source>
</evidence>
<evidence type="ECO:0000259" key="2">
    <source>
        <dbReference type="Pfam" id="PF01734"/>
    </source>
</evidence>
<organism evidence="3 4">
    <name type="scientific">Thalassotalea euphylliae</name>
    <dbReference type="NCBI Taxonomy" id="1655234"/>
    <lineage>
        <taxon>Bacteria</taxon>
        <taxon>Pseudomonadati</taxon>
        <taxon>Pseudomonadota</taxon>
        <taxon>Gammaproteobacteria</taxon>
        <taxon>Alteromonadales</taxon>
        <taxon>Colwelliaceae</taxon>
        <taxon>Thalassotalea</taxon>
    </lineage>
</organism>
<sequence length="354" mass="39493">MIQLYAGTSALETIKAEGFHQSLFTGFLGASGGPKWFTLYGLDKYLFGEFFKARNTPLNIMGSSAGAFRAACFGQANPVAAITRLATDYSQTVYASKKPTAAEITETGRILLDKVLGKNGVNEIIDNPIRKAHFVVAKSNGFVASENKLTQGAGLLSSFVRNRMNRQLLRSQYERYIFQPSSSDMTISDPDEFTTHITYLTPNNLKQALLASGSIPMVMQGIADIPDCPPGMYRDGGIVDYHFDIKIHNPGLVLYPHFSQTLRAGWFDKSLSRPIRAQNYDNIVVICPTQEFVESLPLKKIPDRKDFTELDSQTRIKVWQQVLSQSEQLAEGLHELIHRQNLDKIKPISQLAMH</sequence>
<dbReference type="GO" id="GO:0006629">
    <property type="term" value="P:lipid metabolic process"/>
    <property type="evidence" value="ECO:0007669"/>
    <property type="project" value="UniProtKB-KW"/>
</dbReference>